<dbReference type="InterPro" id="IPR050116">
    <property type="entry name" value="DNA_polymerase-Y"/>
</dbReference>
<evidence type="ECO:0000259" key="17">
    <source>
        <dbReference type="PROSITE" id="PS50173"/>
    </source>
</evidence>
<evidence type="ECO:0000256" key="16">
    <source>
        <dbReference type="ARBA" id="ARBA00049244"/>
    </source>
</evidence>
<evidence type="ECO:0000256" key="6">
    <source>
        <dbReference type="ARBA" id="ARBA00022490"/>
    </source>
</evidence>
<dbReference type="Gene3D" id="3.30.70.270">
    <property type="match status" value="1"/>
</dbReference>
<organism evidence="18 19">
    <name type="scientific">Algibacter lectus</name>
    <dbReference type="NCBI Taxonomy" id="221126"/>
    <lineage>
        <taxon>Bacteria</taxon>
        <taxon>Pseudomonadati</taxon>
        <taxon>Bacteroidota</taxon>
        <taxon>Flavobacteriia</taxon>
        <taxon>Flavobacteriales</taxon>
        <taxon>Flavobacteriaceae</taxon>
        <taxon>Algibacter</taxon>
    </lineage>
</organism>
<evidence type="ECO:0000256" key="1">
    <source>
        <dbReference type="ARBA" id="ARBA00001946"/>
    </source>
</evidence>
<dbReference type="InterPro" id="IPR001126">
    <property type="entry name" value="UmuC"/>
</dbReference>
<dbReference type="FunFam" id="3.40.1170.60:FF:000001">
    <property type="entry name" value="DNA polymerase IV"/>
    <property type="match status" value="1"/>
</dbReference>
<dbReference type="EC" id="2.7.7.7" evidence="4"/>
<evidence type="ECO:0000256" key="8">
    <source>
        <dbReference type="ARBA" id="ARBA00022695"/>
    </source>
</evidence>
<keyword evidence="8 18" id="KW-0548">Nucleotidyltransferase</keyword>
<evidence type="ECO:0000256" key="7">
    <source>
        <dbReference type="ARBA" id="ARBA00022679"/>
    </source>
</evidence>
<keyword evidence="9" id="KW-0235">DNA replication</keyword>
<comment type="catalytic activity">
    <reaction evidence="16">
        <text>DNA(n) + a 2'-deoxyribonucleoside 5'-triphosphate = DNA(n+1) + diphosphate</text>
        <dbReference type="Rhea" id="RHEA:22508"/>
        <dbReference type="Rhea" id="RHEA-COMP:17339"/>
        <dbReference type="Rhea" id="RHEA-COMP:17340"/>
        <dbReference type="ChEBI" id="CHEBI:33019"/>
        <dbReference type="ChEBI" id="CHEBI:61560"/>
        <dbReference type="ChEBI" id="CHEBI:173112"/>
        <dbReference type="EC" id="2.7.7.7"/>
    </reaction>
</comment>
<keyword evidence="7 18" id="KW-0808">Transferase</keyword>
<keyword evidence="11" id="KW-0227">DNA damage</keyword>
<dbReference type="Proteomes" id="UP000029644">
    <property type="component" value="Unassembled WGS sequence"/>
</dbReference>
<sequence length="80" mass="8683">MSKNRSIVHMDLDTFFVSCERLLDSRLIGKPVLIGGTSDRGVVASCSYEARKFGVHSAMPMRLAKSLCPEAVVLRGNSGL</sequence>
<comment type="cofactor">
    <cofactor evidence="1">
        <name>Mg(2+)</name>
        <dbReference type="ChEBI" id="CHEBI:18420"/>
    </cofactor>
</comment>
<evidence type="ECO:0000256" key="5">
    <source>
        <dbReference type="ARBA" id="ARBA00022457"/>
    </source>
</evidence>
<dbReference type="PROSITE" id="PS50173">
    <property type="entry name" value="UMUC"/>
    <property type="match status" value="1"/>
</dbReference>
<comment type="caution">
    <text evidence="18">The sequence shown here is derived from an EMBL/GenBank/DDBJ whole genome shotgun (WGS) entry which is preliminary data.</text>
</comment>
<evidence type="ECO:0000256" key="4">
    <source>
        <dbReference type="ARBA" id="ARBA00012417"/>
    </source>
</evidence>
<dbReference type="PANTHER" id="PTHR11076">
    <property type="entry name" value="DNA REPAIR POLYMERASE UMUC / TRANSFERASE FAMILY MEMBER"/>
    <property type="match status" value="1"/>
</dbReference>
<reference evidence="18 19" key="1">
    <citation type="journal article" date="2014" name="Genome Announc.">
        <title>Draft Genome Sequences of Marine Flavobacterium Algibacter lectus Strains SS8 and NR4.</title>
        <authorList>
            <person name="Takatani N."/>
            <person name="Nakanishi M."/>
            <person name="Meirelles P."/>
            <person name="Mino S."/>
            <person name="Suda W."/>
            <person name="Oshima K."/>
            <person name="Hattori M."/>
            <person name="Ohkuma M."/>
            <person name="Hosokawa M."/>
            <person name="Miyashita K."/>
            <person name="Thompson F.L."/>
            <person name="Niwa A."/>
            <person name="Sawabe T."/>
            <person name="Sawabe T."/>
        </authorList>
    </citation>
    <scope>NUCLEOTIDE SEQUENCE [LARGE SCALE GENOMIC DNA]</scope>
    <source>
        <strain evidence="18 19">JCM 19300</strain>
    </source>
</reference>
<keyword evidence="12" id="KW-0460">Magnesium</keyword>
<dbReference type="AlphaFoldDB" id="A0A090V7H5"/>
<gene>
    <name evidence="18" type="ORF">JCM19300_3709</name>
</gene>
<dbReference type="Gene3D" id="3.40.1170.60">
    <property type="match status" value="1"/>
</dbReference>
<evidence type="ECO:0000313" key="18">
    <source>
        <dbReference type="EMBL" id="GAL60771.1"/>
    </source>
</evidence>
<dbReference type="GO" id="GO:0042276">
    <property type="term" value="P:error-prone translesion synthesis"/>
    <property type="evidence" value="ECO:0007669"/>
    <property type="project" value="TreeGrafter"/>
</dbReference>
<evidence type="ECO:0000256" key="2">
    <source>
        <dbReference type="ARBA" id="ARBA00004496"/>
    </source>
</evidence>
<evidence type="ECO:0000313" key="19">
    <source>
        <dbReference type="Proteomes" id="UP000029644"/>
    </source>
</evidence>
<dbReference type="GO" id="GO:0006281">
    <property type="term" value="P:DNA repair"/>
    <property type="evidence" value="ECO:0007669"/>
    <property type="project" value="UniProtKB-KW"/>
</dbReference>
<dbReference type="EMBL" id="BBNQ01000001">
    <property type="protein sequence ID" value="GAL60771.1"/>
    <property type="molecule type" value="Genomic_DNA"/>
</dbReference>
<keyword evidence="6" id="KW-0963">Cytoplasm</keyword>
<accession>A0A090V7H5</accession>
<keyword evidence="13" id="KW-0239">DNA-directed DNA polymerase</keyword>
<evidence type="ECO:0000256" key="12">
    <source>
        <dbReference type="ARBA" id="ARBA00022842"/>
    </source>
</evidence>
<feature type="domain" description="UmuC" evidence="17">
    <location>
        <begin position="7"/>
        <end position="80"/>
    </location>
</feature>
<evidence type="ECO:0000256" key="11">
    <source>
        <dbReference type="ARBA" id="ARBA00022763"/>
    </source>
</evidence>
<dbReference type="InterPro" id="IPR043502">
    <property type="entry name" value="DNA/RNA_pol_sf"/>
</dbReference>
<dbReference type="PANTHER" id="PTHR11076:SF33">
    <property type="entry name" value="DNA POLYMERASE KAPPA"/>
    <property type="match status" value="1"/>
</dbReference>
<dbReference type="GO" id="GO:0009432">
    <property type="term" value="P:SOS response"/>
    <property type="evidence" value="ECO:0007669"/>
    <property type="project" value="TreeGrafter"/>
</dbReference>
<evidence type="ECO:0000256" key="14">
    <source>
        <dbReference type="ARBA" id="ARBA00023125"/>
    </source>
</evidence>
<evidence type="ECO:0000256" key="13">
    <source>
        <dbReference type="ARBA" id="ARBA00022932"/>
    </source>
</evidence>
<protein>
    <recommendedName>
        <fullName evidence="4">DNA-directed DNA polymerase</fullName>
        <ecNumber evidence="4">2.7.7.7</ecNumber>
    </recommendedName>
</protein>
<dbReference type="GO" id="GO:0003677">
    <property type="term" value="F:DNA binding"/>
    <property type="evidence" value="ECO:0007669"/>
    <property type="project" value="UniProtKB-KW"/>
</dbReference>
<keyword evidence="14" id="KW-0238">DNA-binding</keyword>
<evidence type="ECO:0000256" key="3">
    <source>
        <dbReference type="ARBA" id="ARBA00010945"/>
    </source>
</evidence>
<dbReference type="GO" id="GO:0005829">
    <property type="term" value="C:cytosol"/>
    <property type="evidence" value="ECO:0007669"/>
    <property type="project" value="TreeGrafter"/>
</dbReference>
<dbReference type="GO" id="GO:0046872">
    <property type="term" value="F:metal ion binding"/>
    <property type="evidence" value="ECO:0007669"/>
    <property type="project" value="UniProtKB-KW"/>
</dbReference>
<proteinExistence type="inferred from homology"/>
<keyword evidence="10" id="KW-0479">Metal-binding</keyword>
<dbReference type="GO" id="GO:0003887">
    <property type="term" value="F:DNA-directed DNA polymerase activity"/>
    <property type="evidence" value="ECO:0007669"/>
    <property type="project" value="UniProtKB-KW"/>
</dbReference>
<comment type="subcellular location">
    <subcellularLocation>
        <location evidence="2">Cytoplasm</location>
    </subcellularLocation>
</comment>
<dbReference type="GO" id="GO:0006260">
    <property type="term" value="P:DNA replication"/>
    <property type="evidence" value="ECO:0007669"/>
    <property type="project" value="UniProtKB-KW"/>
</dbReference>
<comment type="similarity">
    <text evidence="3">Belongs to the DNA polymerase type-Y family.</text>
</comment>
<evidence type="ECO:0000256" key="10">
    <source>
        <dbReference type="ARBA" id="ARBA00022723"/>
    </source>
</evidence>
<keyword evidence="5" id="KW-0515">Mutator protein</keyword>
<name>A0A090V7H5_9FLAO</name>
<evidence type="ECO:0000256" key="9">
    <source>
        <dbReference type="ARBA" id="ARBA00022705"/>
    </source>
</evidence>
<dbReference type="Pfam" id="PF00817">
    <property type="entry name" value="IMS"/>
    <property type="match status" value="1"/>
</dbReference>
<evidence type="ECO:0000256" key="15">
    <source>
        <dbReference type="ARBA" id="ARBA00023204"/>
    </source>
</evidence>
<dbReference type="InterPro" id="IPR043128">
    <property type="entry name" value="Rev_trsase/Diguanyl_cyclase"/>
</dbReference>
<dbReference type="SUPFAM" id="SSF56672">
    <property type="entry name" value="DNA/RNA polymerases"/>
    <property type="match status" value="1"/>
</dbReference>
<keyword evidence="15" id="KW-0234">DNA repair</keyword>